<reference evidence="2 3" key="1">
    <citation type="submission" date="2019-03" db="EMBL/GenBank/DDBJ databases">
        <title>Single cell metagenomics reveals metabolic interactions within the superorganism composed of flagellate Streblomastix strix and complex community of Bacteroidetes bacteria on its surface.</title>
        <authorList>
            <person name="Treitli S.C."/>
            <person name="Kolisko M."/>
            <person name="Husnik F."/>
            <person name="Keeling P."/>
            <person name="Hampl V."/>
        </authorList>
    </citation>
    <scope>NUCLEOTIDE SEQUENCE [LARGE SCALE GENOMIC DNA]</scope>
    <source>
        <strain evidence="2">ST1C</strain>
    </source>
</reference>
<dbReference type="Proteomes" id="UP000324800">
    <property type="component" value="Unassembled WGS sequence"/>
</dbReference>
<keyword evidence="1" id="KW-1133">Transmembrane helix</keyword>
<sequence>MTICFIQLKKIVKYGPDLYYRSQLSALTFDVCHIYAEYYSDEMEQMNVDTMFKFMTFNKIILVFALAALSFGRLYQGNRIIARASTGNIYYDAEFQNKKGKLTVDMKGWDDSTYVPHFKSIDNYTAIAEGAKETDANFQSVEDATFATLKTSVALTADELKCAVVKDAHDEGLYSLLGYSAYYQGKADIAPSITHLIKAGVSEYTIKNPIKQFTDDPTFKETTTVTQTCAGGSTYLITYSTNFNGLVDTSCIPNTVVPEDASKCASGDLSPVLKGYKLGEIFGLDTTTLKKLIQRFGAVLITTEEDGEDAYINVIGWKKEGEVEFWIYTYTING</sequence>
<proteinExistence type="predicted"/>
<dbReference type="EMBL" id="SNRW01009598">
    <property type="protein sequence ID" value="KAA6377765.1"/>
    <property type="molecule type" value="Genomic_DNA"/>
</dbReference>
<evidence type="ECO:0000313" key="2">
    <source>
        <dbReference type="EMBL" id="KAA6377765.1"/>
    </source>
</evidence>
<protein>
    <submittedName>
        <fullName evidence="2">Uncharacterized protein</fullName>
    </submittedName>
</protein>
<evidence type="ECO:0000313" key="3">
    <source>
        <dbReference type="Proteomes" id="UP000324800"/>
    </source>
</evidence>
<accession>A0A5J4V6P0</accession>
<keyword evidence="1" id="KW-0472">Membrane</keyword>
<feature type="transmembrane region" description="Helical" evidence="1">
    <location>
        <begin position="56"/>
        <end position="75"/>
    </location>
</feature>
<organism evidence="2 3">
    <name type="scientific">Streblomastix strix</name>
    <dbReference type="NCBI Taxonomy" id="222440"/>
    <lineage>
        <taxon>Eukaryota</taxon>
        <taxon>Metamonada</taxon>
        <taxon>Preaxostyla</taxon>
        <taxon>Oxymonadida</taxon>
        <taxon>Streblomastigidae</taxon>
        <taxon>Streblomastix</taxon>
    </lineage>
</organism>
<comment type="caution">
    <text evidence="2">The sequence shown here is derived from an EMBL/GenBank/DDBJ whole genome shotgun (WGS) entry which is preliminary data.</text>
</comment>
<keyword evidence="1" id="KW-0812">Transmembrane</keyword>
<feature type="non-terminal residue" evidence="2">
    <location>
        <position position="334"/>
    </location>
</feature>
<evidence type="ECO:0000256" key="1">
    <source>
        <dbReference type="SAM" id="Phobius"/>
    </source>
</evidence>
<name>A0A5J4V6P0_9EUKA</name>
<gene>
    <name evidence="2" type="ORF">EZS28_026710</name>
</gene>
<dbReference type="AlphaFoldDB" id="A0A5J4V6P0"/>